<dbReference type="Pfam" id="PF17241">
    <property type="entry name" value="Retrotran_gag_4"/>
    <property type="match status" value="1"/>
</dbReference>
<organism evidence="1 2">
    <name type="scientific">Henningerozyma blattae (strain ATCC 34711 / CBS 6284 / DSM 70876 / NBRC 10599 / NRRL Y-10934 / UCD 77-7)</name>
    <name type="common">Yeast</name>
    <name type="synonym">Tetrapisispora blattae</name>
    <dbReference type="NCBI Taxonomy" id="1071380"/>
    <lineage>
        <taxon>Eukaryota</taxon>
        <taxon>Fungi</taxon>
        <taxon>Dikarya</taxon>
        <taxon>Ascomycota</taxon>
        <taxon>Saccharomycotina</taxon>
        <taxon>Saccharomycetes</taxon>
        <taxon>Saccharomycetales</taxon>
        <taxon>Saccharomycetaceae</taxon>
        <taxon>Henningerozyma</taxon>
    </lineage>
</organism>
<keyword evidence="2" id="KW-1185">Reference proteome</keyword>
<proteinExistence type="predicted"/>
<dbReference type="AlphaFoldDB" id="I2H4C1"/>
<evidence type="ECO:0000313" key="2">
    <source>
        <dbReference type="Proteomes" id="UP000002866"/>
    </source>
</evidence>
<name>I2H4C1_HENB6</name>
<protein>
    <submittedName>
        <fullName evidence="1">Uncharacterized protein</fullName>
    </submittedName>
</protein>
<dbReference type="InParanoid" id="I2H4C1"/>
<dbReference type="HOGENOM" id="CLU_1120753_0_0_1"/>
<evidence type="ECO:0000313" key="1">
    <source>
        <dbReference type="EMBL" id="CCH61223.1"/>
    </source>
</evidence>
<dbReference type="GeneID" id="14496296"/>
<dbReference type="Proteomes" id="UP000002866">
    <property type="component" value="Chromosome 5"/>
</dbReference>
<dbReference type="EMBL" id="HE806320">
    <property type="protein sequence ID" value="CCH61223.1"/>
    <property type="molecule type" value="Genomic_DNA"/>
</dbReference>
<gene>
    <name evidence="1" type="primary">TBLA0E01660</name>
    <name evidence="1" type="ORF">TBLA_0E01660</name>
</gene>
<accession>I2H4C1</accession>
<dbReference type="KEGG" id="tbl:TBLA_0E01660"/>
<dbReference type="RefSeq" id="XP_004180742.1">
    <property type="nucleotide sequence ID" value="XM_004180694.1"/>
</dbReference>
<dbReference type="InterPro" id="IPR035179">
    <property type="entry name" value="DUF5314"/>
</dbReference>
<reference evidence="1 2" key="1">
    <citation type="journal article" date="2011" name="Proc. Natl. Acad. Sci. U.S.A.">
        <title>Evolutionary erosion of yeast sex chromosomes by mating-type switching accidents.</title>
        <authorList>
            <person name="Gordon J.L."/>
            <person name="Armisen D."/>
            <person name="Proux-Wera E."/>
            <person name="Oheigeartaigh S.S."/>
            <person name="Byrne K.P."/>
            <person name="Wolfe K.H."/>
        </authorList>
    </citation>
    <scope>NUCLEOTIDE SEQUENCE [LARGE SCALE GENOMIC DNA]</scope>
    <source>
        <strain evidence="2">ATCC 34711 / CBS 6284 / DSM 70876 / NBRC 10599 / NRRL Y-10934 / UCD 77-7</strain>
    </source>
</reference>
<sequence length="250" mass="29451">MGFIVRTSKGLQIDLENNFTYIDGKKYYLIEEQQLDNKNNHKGIKKLSEKLENNQIISPFSFKGKLDTSETFHIWYRDIILHTSSVSTFWYQYLIRGDFRHDSLNISNEDENYIMLKELMSNTLIKLILNTCSKEYKNKLEVQFGSGLKSIDGHKVFIWIRKHMYFQDYTKIQEIIGELLDICVQVKCDKVKLEKYAKALVDEFKFLTRQEWALVSELDPQMAASTILSRGCYWGAVQKYLLNIIRSPKN</sequence>